<feature type="compositionally biased region" description="Acidic residues" evidence="2">
    <location>
        <begin position="752"/>
        <end position="761"/>
    </location>
</feature>
<evidence type="ECO:0000313" key="4">
    <source>
        <dbReference type="EMBL" id="KAF8369611.1"/>
    </source>
</evidence>
<keyword evidence="1" id="KW-0862">Zinc</keyword>
<accession>A0A835CX94</accession>
<dbReference type="Gene3D" id="4.10.60.10">
    <property type="entry name" value="Zinc finger, CCHC-type"/>
    <property type="match status" value="1"/>
</dbReference>
<comment type="caution">
    <text evidence="4">The sequence shown here is derived from an EMBL/GenBank/DDBJ whole genome shotgun (WGS) entry which is preliminary data.</text>
</comment>
<gene>
    <name evidence="4" type="ORF">HHK36_032368</name>
</gene>
<feature type="domain" description="CCHC-type" evidence="3">
    <location>
        <begin position="688"/>
        <end position="703"/>
    </location>
</feature>
<dbReference type="EMBL" id="JABCRI010000638">
    <property type="protein sequence ID" value="KAF8369611.1"/>
    <property type="molecule type" value="Genomic_DNA"/>
</dbReference>
<reference evidence="4 5" key="1">
    <citation type="submission" date="2020-04" db="EMBL/GenBank/DDBJ databases">
        <title>Plant Genome Project.</title>
        <authorList>
            <person name="Zhang R.-G."/>
        </authorList>
    </citation>
    <scope>NUCLEOTIDE SEQUENCE [LARGE SCALE GENOMIC DNA]</scope>
    <source>
        <strain evidence="4">YNK0</strain>
        <tissue evidence="4">Leaf</tissue>
    </source>
</reference>
<keyword evidence="5" id="KW-1185">Reference proteome</keyword>
<dbReference type="GO" id="GO:0008270">
    <property type="term" value="F:zinc ion binding"/>
    <property type="evidence" value="ECO:0007669"/>
    <property type="project" value="UniProtKB-KW"/>
</dbReference>
<proteinExistence type="predicted"/>
<evidence type="ECO:0000313" key="5">
    <source>
        <dbReference type="Proteomes" id="UP000655225"/>
    </source>
</evidence>
<protein>
    <recommendedName>
        <fullName evidence="3">CCHC-type domain-containing protein</fullName>
    </recommendedName>
</protein>
<organism evidence="4 5">
    <name type="scientific">Tetracentron sinense</name>
    <name type="common">Spur-leaf</name>
    <dbReference type="NCBI Taxonomy" id="13715"/>
    <lineage>
        <taxon>Eukaryota</taxon>
        <taxon>Viridiplantae</taxon>
        <taxon>Streptophyta</taxon>
        <taxon>Embryophyta</taxon>
        <taxon>Tracheophyta</taxon>
        <taxon>Spermatophyta</taxon>
        <taxon>Magnoliopsida</taxon>
        <taxon>Trochodendrales</taxon>
        <taxon>Trochodendraceae</taxon>
        <taxon>Tetracentron</taxon>
    </lineage>
</organism>
<dbReference type="GO" id="GO:0003676">
    <property type="term" value="F:nucleic acid binding"/>
    <property type="evidence" value="ECO:0007669"/>
    <property type="project" value="InterPro"/>
</dbReference>
<name>A0A835CX94_TETSI</name>
<evidence type="ECO:0000256" key="1">
    <source>
        <dbReference type="PROSITE-ProRule" id="PRU00047"/>
    </source>
</evidence>
<dbReference type="Proteomes" id="UP000655225">
    <property type="component" value="Unassembled WGS sequence"/>
</dbReference>
<dbReference type="SUPFAM" id="SSF57756">
    <property type="entry name" value="Retrovirus zinc finger-like domains"/>
    <property type="match status" value="1"/>
</dbReference>
<sequence>MSEHLMDISPYEPLPVPRQPVRLERSVEWYLAQIEQDMKLAKSYLVRTDNLQIKTIKELETLLIQNLNFTCSGLVQLHTQIHNSDEESRTIAHTIYNGIKQSHENFVEFTSKLSDALDRLVHRVEQSQDTQKESLTEEIFRYFNQGRADFEYISRKLESIQTTNTRDTTKILSDVHQMIIDRQIVDTESINYMLQPTFENLKNELRIFRERIDQVSAQSNTTQAIFADIRVKLDDLPTKIDLQKFQDDLKRNISGIRQNPSLPANSSRIINDGRDQTRLTVTKPPLSSHECNMLALRKIGRQLSTNVTNRNLPDISWHSDDKTLEDYIMYNLQKERLPEPKYKDIFLQGTTPLGDNYEITRWNNTIDITPDQQVISVFNDKWITKYKLRGYKYMSFGLFQCRIQGLHLPNSRFRVCVVLIDERYQEFQKNVLGMGELQLQDNVAYFQVIPGYVTSIHCLDQFKLVIDTDGYDDTIYPLRHQLAIQYQALVMFHEQSQTGLLHEIPTGKRGQQLIVRSVNPSRLPDYTFAYNNAVTQVEQCQRTKQWHFPDLTPQVSQKAQLAYMLTDKQGTTFAFGPGKPMAPASDQHGPFFQNFAPGRQSPSQLERGKPFSKKKLKKYKQKAHKEKDFRPIKRKIYKFRKSKTFKELGKKKDKKFLKKKFFKKNDSKKKRVPNYRKEKSKKTTGKECWTCGKEGHFAPQCPDKDKQANIVECMLAEADRQDLDIIYPSELNAFLEDDSDDSESIYSVTETTDSENESETETDSKNSANEVNMFQQAQPFKEKALREEETMELDLHDFENQKCWYAGTHGFLDKVKPGLYWQFDLKWSNQLVQCDRCKGMTTGQSHIEDCFMIEANFKLIYHRHCFLLMADHIKQRQAGILNTYADFWKEVEENRLNIARKLEDYREEGQENVLPLPELLSRPVSNIEEKAYQYWSIKNFDWDEDPEDSLSYIGQWDQEGYEQDPVYKEDRPEGSMKRTEALETMELEEDEGGDQMEVQHLNLSGPQLGISPAIRLKIANYNNKTFIALIDTGAVMSLTGPHLVPENLISFSPEGISSGTANAGKFQSQRITKDSIS</sequence>
<keyword evidence="1" id="KW-0479">Metal-binding</keyword>
<dbReference type="InterPro" id="IPR036875">
    <property type="entry name" value="Znf_CCHC_sf"/>
</dbReference>
<dbReference type="InterPro" id="IPR001878">
    <property type="entry name" value="Znf_CCHC"/>
</dbReference>
<evidence type="ECO:0000259" key="3">
    <source>
        <dbReference type="PROSITE" id="PS50158"/>
    </source>
</evidence>
<dbReference type="SMART" id="SM00343">
    <property type="entry name" value="ZnF_C2HC"/>
    <property type="match status" value="1"/>
</dbReference>
<keyword evidence="1" id="KW-0863">Zinc-finger</keyword>
<evidence type="ECO:0000256" key="2">
    <source>
        <dbReference type="SAM" id="MobiDB-lite"/>
    </source>
</evidence>
<feature type="region of interest" description="Disordered" evidence="2">
    <location>
        <begin position="740"/>
        <end position="771"/>
    </location>
</feature>
<dbReference type="Pfam" id="PF00098">
    <property type="entry name" value="zf-CCHC"/>
    <property type="match status" value="1"/>
</dbReference>
<dbReference type="AlphaFoldDB" id="A0A835CX94"/>
<dbReference type="PROSITE" id="PS50158">
    <property type="entry name" value="ZF_CCHC"/>
    <property type="match status" value="1"/>
</dbReference>